<feature type="region of interest" description="Disordered" evidence="1">
    <location>
        <begin position="137"/>
        <end position="189"/>
    </location>
</feature>
<evidence type="ECO:0000313" key="2">
    <source>
        <dbReference type="EMBL" id="SRX81749.1"/>
    </source>
</evidence>
<reference evidence="2 3" key="1">
    <citation type="submission" date="2018-05" db="EMBL/GenBank/DDBJ databases">
        <authorList>
            <consortium name="IHU Genomes"/>
        </authorList>
    </citation>
    <scope>NUCLEOTIDE SEQUENCE [LARGE SCALE GENOMIC DNA]</scope>
    <source>
        <strain evidence="2 3">P7335</strain>
    </source>
</reference>
<gene>
    <name evidence="2" type="ORF">MPP7335_03505</name>
</gene>
<sequence>MTTPDPSPFDADPQLLQYLQAWRRLLEPLAAMTPPNLIPPCPGMTPPPQSPAPGAYAEQLFGYLQNWRRHLEQMAATTSAPPPDPGAPPAGATTGGTGPAPGHMVVLKPEYEGTTFIAPMDEPVAPGESPDLFRQAAPRARGAQVDLPPVAEFGSRSLAGGISRETPRTAPRPAAAPTPESRPERVISAPTRFKGLAERALKNQHTG</sequence>
<accession>A0A375YL28</accession>
<feature type="compositionally biased region" description="Low complexity" evidence="1">
    <location>
        <begin position="168"/>
        <end position="179"/>
    </location>
</feature>
<proteinExistence type="predicted"/>
<dbReference type="AlphaFoldDB" id="A0A375YL28"/>
<feature type="region of interest" description="Disordered" evidence="1">
    <location>
        <begin position="76"/>
        <end position="105"/>
    </location>
</feature>
<evidence type="ECO:0000313" key="3">
    <source>
        <dbReference type="Proteomes" id="UP000252008"/>
    </source>
</evidence>
<dbReference type="EMBL" id="UEGS01000001">
    <property type="protein sequence ID" value="SRX81749.1"/>
    <property type="molecule type" value="Genomic_DNA"/>
</dbReference>
<evidence type="ECO:0000256" key="1">
    <source>
        <dbReference type="SAM" id="MobiDB-lite"/>
    </source>
</evidence>
<organism evidence="2 3">
    <name type="scientific">Mycolicibacterium parafortuitum</name>
    <name type="common">Mycobacterium parafortuitum</name>
    <dbReference type="NCBI Taxonomy" id="39692"/>
    <lineage>
        <taxon>Bacteria</taxon>
        <taxon>Bacillati</taxon>
        <taxon>Actinomycetota</taxon>
        <taxon>Actinomycetes</taxon>
        <taxon>Mycobacteriales</taxon>
        <taxon>Mycobacteriaceae</taxon>
        <taxon>Mycolicibacterium</taxon>
    </lineage>
</organism>
<name>A0A375YL28_MYCPF</name>
<dbReference type="STRING" id="39692.BST38_20180"/>
<keyword evidence="3" id="KW-1185">Reference proteome</keyword>
<protein>
    <submittedName>
        <fullName evidence="2">Uncharacterized protein</fullName>
    </submittedName>
</protein>
<dbReference type="Proteomes" id="UP000252008">
    <property type="component" value="Unassembled WGS sequence"/>
</dbReference>